<keyword evidence="8 9" id="KW-0289">Folate biosynthesis</keyword>
<evidence type="ECO:0000256" key="9">
    <source>
        <dbReference type="RuleBase" id="RU362079"/>
    </source>
</evidence>
<dbReference type="InterPro" id="IPR006157">
    <property type="entry name" value="FolB_dom"/>
</dbReference>
<dbReference type="GO" id="GO:0016301">
    <property type="term" value="F:kinase activity"/>
    <property type="evidence" value="ECO:0007669"/>
    <property type="project" value="UniProtKB-KW"/>
</dbReference>
<evidence type="ECO:0000256" key="8">
    <source>
        <dbReference type="ARBA" id="ARBA00022909"/>
    </source>
</evidence>
<dbReference type="Proteomes" id="UP000095492">
    <property type="component" value="Unassembled WGS sequence"/>
</dbReference>
<dbReference type="EC" id="2.7.6.3" evidence="9"/>
<organism evidence="11 12">
    <name type="scientific">Eubacterium ramulus</name>
    <dbReference type="NCBI Taxonomy" id="39490"/>
    <lineage>
        <taxon>Bacteria</taxon>
        <taxon>Bacillati</taxon>
        <taxon>Bacillota</taxon>
        <taxon>Clostridia</taxon>
        <taxon>Eubacteriales</taxon>
        <taxon>Eubacteriaceae</taxon>
        <taxon>Eubacterium</taxon>
    </lineage>
</organism>
<comment type="catalytic activity">
    <reaction evidence="1">
        <text>6-hydroxymethyl-7,8-dihydropterin + ATP = (7,8-dihydropterin-6-yl)methyl diphosphate + AMP + H(+)</text>
        <dbReference type="Rhea" id="RHEA:11412"/>
        <dbReference type="ChEBI" id="CHEBI:15378"/>
        <dbReference type="ChEBI" id="CHEBI:30616"/>
        <dbReference type="ChEBI" id="CHEBI:44841"/>
        <dbReference type="ChEBI" id="CHEBI:72950"/>
        <dbReference type="ChEBI" id="CHEBI:456215"/>
        <dbReference type="EC" id="2.7.6.3"/>
    </reaction>
</comment>
<keyword evidence="5" id="KW-0547">Nucleotide-binding</keyword>
<comment type="catalytic activity">
    <reaction evidence="9">
        <text>7,8-dihydroneopterin = 6-hydroxymethyl-7,8-dihydropterin + glycolaldehyde</text>
        <dbReference type="Rhea" id="RHEA:10540"/>
        <dbReference type="ChEBI" id="CHEBI:17001"/>
        <dbReference type="ChEBI" id="CHEBI:17071"/>
        <dbReference type="ChEBI" id="CHEBI:44841"/>
        <dbReference type="EC" id="4.1.2.25"/>
    </reaction>
</comment>
<dbReference type="SUPFAM" id="SSF55620">
    <property type="entry name" value="Tetrahydrobiopterin biosynthesis enzymes-like"/>
    <property type="match status" value="1"/>
</dbReference>
<evidence type="ECO:0000256" key="5">
    <source>
        <dbReference type="ARBA" id="ARBA00022741"/>
    </source>
</evidence>
<accession>A0A173SFM6</accession>
<dbReference type="PROSITE" id="PS00794">
    <property type="entry name" value="HPPK"/>
    <property type="match status" value="1"/>
</dbReference>
<dbReference type="Gene3D" id="3.30.1130.10">
    <property type="match status" value="1"/>
</dbReference>
<feature type="domain" description="7,8-dihydro-6-hydroxymethylpterin-pyrophosphokinase" evidence="10">
    <location>
        <begin position="206"/>
        <end position="217"/>
    </location>
</feature>
<dbReference type="GO" id="GO:0005524">
    <property type="term" value="F:ATP binding"/>
    <property type="evidence" value="ECO:0007669"/>
    <property type="project" value="UniProtKB-KW"/>
</dbReference>
<comment type="function">
    <text evidence="9">Catalyzes the conversion of 7,8-dihydroneopterin to 6-hydroxymethyl-7,8-dihydropterin.</text>
</comment>
<evidence type="ECO:0000256" key="6">
    <source>
        <dbReference type="ARBA" id="ARBA00022777"/>
    </source>
</evidence>
<dbReference type="GO" id="GO:0046656">
    <property type="term" value="P:folic acid biosynthetic process"/>
    <property type="evidence" value="ECO:0007669"/>
    <property type="project" value="UniProtKB-UniRule"/>
</dbReference>
<dbReference type="Gene3D" id="3.30.70.560">
    <property type="entry name" value="7,8-Dihydro-6-hydroxymethylpterin-pyrophosphokinase HPPK"/>
    <property type="match status" value="1"/>
</dbReference>
<evidence type="ECO:0000259" key="10">
    <source>
        <dbReference type="PROSITE" id="PS00794"/>
    </source>
</evidence>
<evidence type="ECO:0000256" key="7">
    <source>
        <dbReference type="ARBA" id="ARBA00022840"/>
    </source>
</evidence>
<dbReference type="SMART" id="SM00905">
    <property type="entry name" value="FolB"/>
    <property type="match status" value="1"/>
</dbReference>
<dbReference type="PANTHER" id="PTHR43071:SF1">
    <property type="entry name" value="2-AMINO-4-HYDROXY-6-HYDROXYMETHYLDIHYDROPTERIDINE PYROPHOSPHOKINASE"/>
    <property type="match status" value="1"/>
</dbReference>
<evidence type="ECO:0000313" key="12">
    <source>
        <dbReference type="Proteomes" id="UP000095492"/>
    </source>
</evidence>
<dbReference type="CDD" id="cd00483">
    <property type="entry name" value="HPPK"/>
    <property type="match status" value="1"/>
</dbReference>
<evidence type="ECO:0000256" key="2">
    <source>
        <dbReference type="ARBA" id="ARBA00005051"/>
    </source>
</evidence>
<dbReference type="CDD" id="cd00534">
    <property type="entry name" value="DHNA_DHNTPE"/>
    <property type="match status" value="1"/>
</dbReference>
<dbReference type="GeneID" id="42786922"/>
<keyword evidence="9" id="KW-0456">Lyase</keyword>
<dbReference type="NCBIfam" id="TIGR00525">
    <property type="entry name" value="folB"/>
    <property type="match status" value="1"/>
</dbReference>
<dbReference type="Pfam" id="PF02152">
    <property type="entry name" value="FolB"/>
    <property type="match status" value="1"/>
</dbReference>
<dbReference type="InterPro" id="IPR006156">
    <property type="entry name" value="Dihydroneopterin_aldolase"/>
</dbReference>
<dbReference type="GO" id="GO:0003848">
    <property type="term" value="F:2-amino-4-hydroxy-6-hydroxymethyldihydropteridine diphosphokinase activity"/>
    <property type="evidence" value="ECO:0007669"/>
    <property type="project" value="UniProtKB-EC"/>
</dbReference>
<dbReference type="PANTHER" id="PTHR43071">
    <property type="entry name" value="2-AMINO-4-HYDROXY-6-HYDROXYMETHYLDIHYDROPTERIDINE PYROPHOSPHOKINASE"/>
    <property type="match status" value="1"/>
</dbReference>
<proteinExistence type="inferred from homology"/>
<dbReference type="InterPro" id="IPR043133">
    <property type="entry name" value="GTP-CH-I_C/QueF"/>
</dbReference>
<dbReference type="NCBIfam" id="TIGR00526">
    <property type="entry name" value="folB_dom"/>
    <property type="match status" value="1"/>
</dbReference>
<dbReference type="InterPro" id="IPR035907">
    <property type="entry name" value="Hppk_sf"/>
</dbReference>
<evidence type="ECO:0000256" key="1">
    <source>
        <dbReference type="ARBA" id="ARBA00000198"/>
    </source>
</evidence>
<gene>
    <name evidence="11" type="primary">sulD</name>
    <name evidence="11" type="ORF">ERS852448_00909</name>
</gene>
<dbReference type="SUPFAM" id="SSF55083">
    <property type="entry name" value="6-hydroxymethyl-7,8-dihydropterin pyrophosphokinase, HPPK"/>
    <property type="match status" value="1"/>
</dbReference>
<dbReference type="GO" id="GO:0004150">
    <property type="term" value="F:dihydroneopterin aldolase activity"/>
    <property type="evidence" value="ECO:0007669"/>
    <property type="project" value="UniProtKB-UniRule"/>
</dbReference>
<comment type="pathway">
    <text evidence="2">Cofactor biosynthesis; tetrahydrofolate biosynthesis; 2-amino-4-hydroxy-6-hydroxymethyl-7,8-dihydropteridine diphosphate from 7,8-dihydroneopterin triphosphate: step 4/4.</text>
</comment>
<reference evidence="11 12" key="1">
    <citation type="submission" date="2015-09" db="EMBL/GenBank/DDBJ databases">
        <authorList>
            <consortium name="Pathogen Informatics"/>
        </authorList>
    </citation>
    <scope>NUCLEOTIDE SEQUENCE [LARGE SCALE GENOMIC DNA]</scope>
    <source>
        <strain evidence="11 12">2789STDY5608891</strain>
    </source>
</reference>
<dbReference type="GO" id="GO:0046654">
    <property type="term" value="P:tetrahydrofolate biosynthetic process"/>
    <property type="evidence" value="ECO:0007669"/>
    <property type="project" value="UniProtKB-UniRule"/>
</dbReference>
<comment type="pathway">
    <text evidence="9">Cofactor biosynthesis; tetrahydrofolate biosynthesis; 2-amino-4-hydroxy-6-hydroxymethyl-7,8-dihydropteridine diphosphate from 7,8-dihydroneopterin triphosphate: step 3/4.</text>
</comment>
<evidence type="ECO:0000256" key="4">
    <source>
        <dbReference type="ARBA" id="ARBA00022679"/>
    </source>
</evidence>
<dbReference type="InterPro" id="IPR000550">
    <property type="entry name" value="Hppk"/>
</dbReference>
<name>A0A173SFM6_EUBRA</name>
<dbReference type="EC" id="4.1.2.25" evidence="9"/>
<keyword evidence="7" id="KW-0067">ATP-binding</keyword>
<protein>
    <recommendedName>
        <fullName evidence="9">Bifunctional folate synthesis protein</fullName>
    </recommendedName>
    <domain>
        <recommendedName>
            <fullName evidence="9">Dihydroneopterin aldolase</fullName>
            <shortName evidence="9">DHNA</shortName>
            <ecNumber evidence="9">4.1.2.25</ecNumber>
        </recommendedName>
        <alternativeName>
            <fullName evidence="9">7,8-dihydroneopterin aldolase</fullName>
        </alternativeName>
    </domain>
    <domain>
        <recommendedName>
            <fullName evidence="9">2-amino-4-hydroxy-6-hydroxymethyldihydropteridine pyrophosphokinase</fullName>
            <ecNumber evidence="9">2.7.6.3</ecNumber>
        </recommendedName>
        <alternativeName>
            <fullName evidence="9">6-hydroxymethyl-7,8-dihydropterin pyrophosphokinase</fullName>
            <shortName evidence="9">PPPK</shortName>
        </alternativeName>
        <alternativeName>
            <fullName evidence="9">7,8-dihydro-6-hydroxymethylpterin pyrophosphokinase</fullName>
            <shortName evidence="9">HPPK</shortName>
        </alternativeName>
    </domain>
</protein>
<sequence length="280" mass="32202">MDRIKIQNLEVFGHHGVFSEETKLGQKFLVNATMYTNTRAAGYSDDLEKSINYGEVCHFITGYMQNHTFKLIEAVAEHMAQAMLMEYPLLQKLDLEIRKPWAPIGLPLENVSVEISRGWHTVYLSAGSNLGERQQFLRAAVRLLQECSEIRNLKVSKLMETAPYGYTEQPAFLNGAIELETLFTPQELLIVIHKIEAELGRERVIHWGPRTIDLDIVFYDDEIVAESELIIPHIDMQNRLFVLEPLYMLCPGKVHPVLHKTVAQLRQELISKTQNKWSNE</sequence>
<dbReference type="AlphaFoldDB" id="A0A173SFM6"/>
<comment type="similarity">
    <text evidence="3">In the N-terminal section; belongs to the DHNA family.</text>
</comment>
<dbReference type="OrthoDB" id="9808041at2"/>
<dbReference type="EMBL" id="CYYA01000005">
    <property type="protein sequence ID" value="CUM88575.1"/>
    <property type="molecule type" value="Genomic_DNA"/>
</dbReference>
<dbReference type="Pfam" id="PF01288">
    <property type="entry name" value="HPPK"/>
    <property type="match status" value="1"/>
</dbReference>
<evidence type="ECO:0000313" key="11">
    <source>
        <dbReference type="EMBL" id="CUM88575.1"/>
    </source>
</evidence>
<dbReference type="NCBIfam" id="TIGR01498">
    <property type="entry name" value="folK"/>
    <property type="match status" value="1"/>
</dbReference>
<keyword evidence="4" id="KW-0808">Transferase</keyword>
<comment type="similarity">
    <text evidence="9">Belongs to the DHNA family.</text>
</comment>
<dbReference type="RefSeq" id="WP_021739528.1">
    <property type="nucleotide sequence ID" value="NZ_CABKSU010000064.1"/>
</dbReference>
<dbReference type="UniPathway" id="UPA00077">
    <property type="reaction ID" value="UER00154"/>
</dbReference>
<dbReference type="STRING" id="39490.ERS852448_00909"/>
<keyword evidence="6" id="KW-0418">Kinase</keyword>
<evidence type="ECO:0000256" key="3">
    <source>
        <dbReference type="ARBA" id="ARBA00009640"/>
    </source>
</evidence>